<gene>
    <name evidence="3" type="ORF">SAMN02745244_01444</name>
</gene>
<dbReference type="STRING" id="1123357.SAMN02745244_01444"/>
<keyword evidence="2" id="KW-1133">Transmembrane helix</keyword>
<sequence length="230" mass="24995">MRTARQVAARRWLAATTIPALLLLVAAAWLGLQLGAVQVGLRQSAAEDHAAAAESFTLAERVSIVERWVAPFDLGTAQYRLRLWDAAAGSFERAAELAPSSAQCRIRLNWAWSLEAAADALATGDDPIGSVARLQQAQFILSAAPCGADDAAAGDEAGRSGELEGQWNQTRQRIESKSDSTTVPEAPDEQQEQRDETAQLNQRQLQAQQQRQQALDEQTRSDSSDGEKNW</sequence>
<dbReference type="EMBL" id="FQZG01000021">
    <property type="protein sequence ID" value="SHI96827.1"/>
    <property type="molecule type" value="Genomic_DNA"/>
</dbReference>
<dbReference type="RefSeq" id="WP_139280138.1">
    <property type="nucleotide sequence ID" value="NZ_FQZG01000021.1"/>
</dbReference>
<dbReference type="Proteomes" id="UP000184512">
    <property type="component" value="Unassembled WGS sequence"/>
</dbReference>
<feature type="compositionally biased region" description="Low complexity" evidence="1">
    <location>
        <begin position="198"/>
        <end position="215"/>
    </location>
</feature>
<feature type="transmembrane region" description="Helical" evidence="2">
    <location>
        <begin position="12"/>
        <end position="32"/>
    </location>
</feature>
<organism evidence="3 4">
    <name type="scientific">Tessaracoccus bendigoensis DSM 12906</name>
    <dbReference type="NCBI Taxonomy" id="1123357"/>
    <lineage>
        <taxon>Bacteria</taxon>
        <taxon>Bacillati</taxon>
        <taxon>Actinomycetota</taxon>
        <taxon>Actinomycetes</taxon>
        <taxon>Propionibacteriales</taxon>
        <taxon>Propionibacteriaceae</taxon>
        <taxon>Tessaracoccus</taxon>
    </lineage>
</organism>
<evidence type="ECO:0008006" key="5">
    <source>
        <dbReference type="Google" id="ProtNLM"/>
    </source>
</evidence>
<name>A0A1M6FGP7_9ACTN</name>
<dbReference type="OrthoDB" id="3712155at2"/>
<reference evidence="3 4" key="1">
    <citation type="submission" date="2016-11" db="EMBL/GenBank/DDBJ databases">
        <authorList>
            <person name="Jaros S."/>
            <person name="Januszkiewicz K."/>
            <person name="Wedrychowicz H."/>
        </authorList>
    </citation>
    <scope>NUCLEOTIDE SEQUENCE [LARGE SCALE GENOMIC DNA]</scope>
    <source>
        <strain evidence="3 4">DSM 12906</strain>
    </source>
</reference>
<feature type="compositionally biased region" description="Basic and acidic residues" evidence="1">
    <location>
        <begin position="217"/>
        <end position="230"/>
    </location>
</feature>
<keyword evidence="4" id="KW-1185">Reference proteome</keyword>
<evidence type="ECO:0000313" key="4">
    <source>
        <dbReference type="Proteomes" id="UP000184512"/>
    </source>
</evidence>
<dbReference type="AlphaFoldDB" id="A0A1M6FGP7"/>
<keyword evidence="2" id="KW-0472">Membrane</keyword>
<evidence type="ECO:0000313" key="3">
    <source>
        <dbReference type="EMBL" id="SHI96827.1"/>
    </source>
</evidence>
<protein>
    <recommendedName>
        <fullName evidence="5">Tetratricopeptide repeat-containing protein</fullName>
    </recommendedName>
</protein>
<evidence type="ECO:0000256" key="2">
    <source>
        <dbReference type="SAM" id="Phobius"/>
    </source>
</evidence>
<keyword evidence="2" id="KW-0812">Transmembrane</keyword>
<feature type="region of interest" description="Disordered" evidence="1">
    <location>
        <begin position="149"/>
        <end position="230"/>
    </location>
</feature>
<proteinExistence type="predicted"/>
<evidence type="ECO:0000256" key="1">
    <source>
        <dbReference type="SAM" id="MobiDB-lite"/>
    </source>
</evidence>
<accession>A0A1M6FGP7</accession>